<reference evidence="3" key="1">
    <citation type="submission" date="2021-02" db="EMBL/GenBank/DDBJ databases">
        <authorList>
            <person name="Han P."/>
        </authorList>
    </citation>
    <scope>NUCLEOTIDE SEQUENCE</scope>
    <source>
        <strain evidence="3">Nitrosomonas nitrosa 18-3D</strain>
    </source>
</reference>
<dbReference type="PROSITE" id="PS00330">
    <property type="entry name" value="HEMOLYSIN_CALCIUM"/>
    <property type="match status" value="1"/>
</dbReference>
<name>A0A8H8Z1L6_9PROT</name>
<protein>
    <submittedName>
        <fullName evidence="3">Hemolysin-type calcium-binding region (Modular protein)</fullName>
    </submittedName>
</protein>
<comment type="caution">
    <text evidence="3">The sequence shown here is derived from an EMBL/GenBank/DDBJ whole genome shotgun (WGS) entry which is preliminary data.</text>
</comment>
<dbReference type="EMBL" id="CAJNAP010000052">
    <property type="protein sequence ID" value="CAE6516449.1"/>
    <property type="molecule type" value="Genomic_DNA"/>
</dbReference>
<dbReference type="Proteomes" id="UP000601736">
    <property type="component" value="Unassembled WGS sequence"/>
</dbReference>
<dbReference type="SMART" id="SM00710">
    <property type="entry name" value="PbH1"/>
    <property type="match status" value="11"/>
</dbReference>
<dbReference type="InterPro" id="IPR001343">
    <property type="entry name" value="Hemolysn_Ca-bd"/>
</dbReference>
<feature type="compositionally biased region" description="Basic and acidic residues" evidence="1">
    <location>
        <begin position="18"/>
        <end position="27"/>
    </location>
</feature>
<evidence type="ECO:0000256" key="1">
    <source>
        <dbReference type="SAM" id="MobiDB-lite"/>
    </source>
</evidence>
<accession>A0A8H8Z1L6</accession>
<dbReference type="InterPro" id="IPR011049">
    <property type="entry name" value="Serralysin-like_metalloprot_C"/>
</dbReference>
<feature type="region of interest" description="Disordered" evidence="1">
    <location>
        <begin position="1"/>
        <end position="46"/>
    </location>
</feature>
<evidence type="ECO:0000313" key="3">
    <source>
        <dbReference type="EMBL" id="CAE6516449.1"/>
    </source>
</evidence>
<evidence type="ECO:0000259" key="2">
    <source>
        <dbReference type="Pfam" id="PF14252"/>
    </source>
</evidence>
<gene>
    <name evidence="3" type="ORF">NMYAN_60085</name>
</gene>
<dbReference type="RefSeq" id="WP_204800348.1">
    <property type="nucleotide sequence ID" value="NZ_CAJNAP010000052.1"/>
</dbReference>
<organism evidence="3 4">
    <name type="scientific">Nitrosomonas nitrosa</name>
    <dbReference type="NCBI Taxonomy" id="52442"/>
    <lineage>
        <taxon>Bacteria</taxon>
        <taxon>Pseudomonadati</taxon>
        <taxon>Pseudomonadota</taxon>
        <taxon>Betaproteobacteria</taxon>
        <taxon>Nitrosomonadales</taxon>
        <taxon>Nitrosomonadaceae</taxon>
        <taxon>Nitrosomonas</taxon>
    </lineage>
</organism>
<feature type="domain" description="DUF4347" evidence="2">
    <location>
        <begin position="51"/>
        <end position="214"/>
    </location>
</feature>
<evidence type="ECO:0000313" key="4">
    <source>
        <dbReference type="Proteomes" id="UP000601736"/>
    </source>
</evidence>
<proteinExistence type="predicted"/>
<dbReference type="InterPro" id="IPR018511">
    <property type="entry name" value="Hemolysin-typ_Ca-bd_CS"/>
</dbReference>
<dbReference type="Pfam" id="PF14252">
    <property type="entry name" value="DUF4347"/>
    <property type="match status" value="1"/>
</dbReference>
<dbReference type="InterPro" id="IPR006626">
    <property type="entry name" value="PbH1"/>
</dbReference>
<dbReference type="SUPFAM" id="SSF51120">
    <property type="entry name" value="beta-Roll"/>
    <property type="match status" value="1"/>
</dbReference>
<dbReference type="Pfam" id="PF00353">
    <property type="entry name" value="HemolysinCabind"/>
    <property type="match status" value="2"/>
</dbReference>
<dbReference type="GO" id="GO:0005509">
    <property type="term" value="F:calcium ion binding"/>
    <property type="evidence" value="ECO:0007669"/>
    <property type="project" value="InterPro"/>
</dbReference>
<dbReference type="InterPro" id="IPR025592">
    <property type="entry name" value="DUF4347"/>
</dbReference>
<sequence>MVRKPITRPALTNAKPDNALDRTEDMPAAKQHAPFSPANKTPSQPLSRKELVFIDQGVDDYPTLIAGVKEGVDIHLIDPTQDGVLQITAILKQQTDISAVHIVSHGNVGYLALGNSVLSTETLTHYQDALFSWRQALDSDADILIYGCNVGKGLSGEAFIQRLALLTGTNIAASNNLTGNSKLGGDWILGVSTSDIISSPVFIEENILHYSSTLISNTLNFSSDSVLNFVTATHPTANFGTINFKIVQNANSTGTVNASLTLAETGQVDDFYDDFYYTGSDGEYLVIYTDGRELDFQSIKFGSLGATVYTSLTVYAYKDGSLLGSQTFNPSGANFPNDSSSITPETVTFTSAIFDNADEIRLIGANNFGDDVGGSLIDDLVIADPIPPNASPSISVNDSPLSYTENTAAIQTDTSATLADTDGDTDWNGGTLTVQITANSQAADQLSIIDNVVGTINTNNTSLLNGATVIGTLSASEGTVSDSTALTITFNASATNTLVQQVIRAIHYDNTSDDPGTANRTITFTATDTHGATASDTRTVTVTAVNDAPTLTATGSSPTFNQGGTAADLFSGISASTVESNQTLEQLIITVTNVTDGAGANEFLIIDGEDVALSNGNAGSTATLGIGYSVALVVDTATVTLTKAGMSTADVQTLIDGLAYSNTSSSPSSANRVVTITSMQDNGGTPNGGVDTATLSISSTVTVVPKPVITSATYDAALGKLVVTGTNIQANNSGADIDVSKLTFTGEGGATYTLTDSSNVEHDSTTQFSVTLSATDKAAVNLILNKNGAVSTDVSTYNLAAADDWNTHVTDGDTADDTGNGITVSNVAVPTITSATYDANSGALTVTGTGFLSRSGATNDIIAAKFSFTGEGGTTYTLTDTADVEITSGTAFTIMLSATDKAAVNKITNKNGTSSTGGTTYNLAAAEDWAAGADAAVTVADTAGNSVTVSNVAVPSITSATYDASTGTLAVTGNGFLSLAGATNDIVATAFTFTGEGGATYTLTNDTANVEITSGTSFTITLGDTDKAAVDALLNRNGTSAYDATTYNLAAADNWAAGADAAVNVADLTGNSITVSNAATPSITSATYDASTGALVVTGANIQANSSGADIDASKLTFTGEGGTTFTLTDSADVERVSATQFNVTLSATDKAAVNLILNKDGAVSTDVSTYNLAAADDWNTHVTDGDTADNTGNGITVSNVAVPTITSATYDANSGALTVTGTGFLSRSGATNDIVASKFTFTGEGGTTYTLTDSADVEVTSGTTFTLMLSPTDKAAVNQIVNKNGTSSTSGTTYNLAAAEDWAAGADAAVVVADTTGNSVTVSNVAVPTITSANYDASTGTLAVTGNGFLSLAGATNDIVASKFTFTGEGGETYTLTDSANVEITSGTAFTITLSATDKAAVNQITNKNGTTSTSGTTYNLAAAEDWAVGADAAVTVADTTGNSVTVSNVAVPTITAASYDANSGALTVTGTDFLSRSGATNDIVATAFTFTGEGGATYTLTDSADVEITSGTAFTLMLSATDKAAVDTLLNRNGTSAYDATTYNLAAADDWAAGADAAVNVADLISNSITVSNAASPSITSATYNASTGIVIVTGANIQANSSGADIDVSKLTFTGEGGATYTLTDSADVERDSATQFSVTLSATDQAAVNLILNKNGAVSTDVSTYNLAAADDWNTHVTDGDTADTTGNGVTVSNVAVPTITSATYDANSGALTVTGTDFLSRSGATNDIVATAFTFTGEGGATYTLTDSADVEVTSGTAFTLMLSATDKAAVNQITNRNGTSSTSGTTYNLAAAEDWAAGANADVNITDTTGNGITVSNVPAPTITSATYDASTGTLAVTGNGFLSLAGATNDIVASKFTFTGEGGATYTLTDSANVEITSGTAFTIMLSATDKAAVNQIVNKDGTASTSGTTYNLAAAEDWAAGADAAVTVADTTGNSVTVSNVAVPTITAATYDANSGALTVTGTDFLRRSGDHNDVVASKFTFTGEGGATYTLTDSADVEVTSGTAFTLVLSATDKAAVDALLNRNGTSAYDATTYNLAAADDWAAGADAIVNVTDLTGNSITVSNAATPSITSATYDASTGALVVTGANIQANSSGADIDVSKLTFTGEGGTTYTLTDSVDVERDSATQFSVTLSATDQAAINLILNKDGAVSTDVSTYNLAAADDWNTHVTDGDTADDAGNGITVSNVAVPTITSATYDANSGALTVTGTGFLSRSGATNDIIATNFSFTGEGGATYTLTDSADVEITSGTAFTLMLSATDKAAVDALLNRNGTSAYDATTYNLAAADDWAAGADAAVNVADLISNSITVSNAASPSITSATYDASTGALVVTGANIQANSSGADIDVSKLTFTGEGGATYTLTDSADVERDSATQFSVTLSATDQAAVNLILNKDGAVSTDVSTYNLAAADDWNTHVTDGDTADNTGNGITVSNVAVPTITAASYDANSGALTVTGTGFLSRSGATNDIVASKFTFTGEGGETYTLTDSADVEITSGTAFTIMLSATDKAAINQIVNKNGTSSTSGTTYNLAAAEDWAAGADAAVVVADTTGNSVTVSNVAVPTITAASYDANSGALTVTGTGFLSRSGATNDIVASKFTFTGEGGETYTLTDSANVEITSGTAFAITLSATDKAAVNQIVNKNGTASTSSTTYNLAAAEDWAAGADAAVTVADTTGNGITVSNVPTPTITSAAYDYATGVLVVTGENFVKANGAANDIDVSKFTFTGQGGATYTLTDSTDVEITSDTSFTVTLSATDKAAVNLLLNKNGTASSDNITYNLEALDDVIGQWAVGVDTGINVADTMNGITVSNVPAPSSGSETPPPVNTPVDGIDVSTISQPDGSVLITAPIVTGTRQDDPTSLHTDYADIPILNDTQGDALLTVSLPVGVGLRASGQPQAQSGEQAINELMQRIAQKTTEGSEERQAISNNGQSFLDALPPGEAINVQTIELTTGGNPTPDVPILITGSDAPTQNKQVLVIDARDLPAGTILQLDNVAFAVIIGAVRTVGGKGQNFVTASGQDQIIILGEDDDILFGGDGSDTVGSLGGSDQVSGDAGDDIVYGGTANDILSGGSGNDQLNGGLGYDIALQEGQLSDYRIDIHGHEVVLTHTNGETDTLTDIEQIRFTSGPSLAIAHSEVEAAAHHLAKNWLNRDLTVTEGQAVQDWHGATLDDIIVAFHALPEASGLSDQTSNTLLAGLGENPHILRLDVEREFIGSVDDDQGYLPLGLALHADGDTGHDVLQMQGSRTDVHLEFNGNALELTRLSDGAMLSLQNAEAIAFDSGDTVILAHNITEGILGRLFHTFLGRDATSAEWQLGREALASEVDPDIILDWFQQRAGLDALSNSDYIQTIFSQSFGRQATEAELNAQLLRLENNQISREWLAVEVAQTTEAEIHLVGSVMLQEGWV</sequence>